<accession>A0A9Q0WFQ2</accession>
<dbReference type="AlphaFoldDB" id="A0A9Q0WFQ2"/>
<reference evidence="1" key="1">
    <citation type="submission" date="2022-11" db="EMBL/GenBank/DDBJ databases">
        <authorList>
            <person name="Hyden B.L."/>
            <person name="Feng K."/>
            <person name="Yates T."/>
            <person name="Jawdy S."/>
            <person name="Smart L.B."/>
            <person name="Muchero W."/>
        </authorList>
    </citation>
    <scope>NUCLEOTIDE SEQUENCE</scope>
    <source>
        <tissue evidence="1">Shoot tip</tissue>
    </source>
</reference>
<dbReference type="Proteomes" id="UP001151532">
    <property type="component" value="Chromosome 4"/>
</dbReference>
<name>A0A9Q0WFQ2_SALPP</name>
<gene>
    <name evidence="1" type="ORF">OIU79_022384</name>
</gene>
<reference evidence="1" key="2">
    <citation type="journal article" date="2023" name="Int. J. Mol. Sci.">
        <title>De Novo Assembly and Annotation of 11 Diverse Shrub Willow (Salix) Genomes Reveals Novel Gene Organization in Sex-Linked Regions.</title>
        <authorList>
            <person name="Hyden B."/>
            <person name="Feng K."/>
            <person name="Yates T.B."/>
            <person name="Jawdy S."/>
            <person name="Cereghino C."/>
            <person name="Smart L.B."/>
            <person name="Muchero W."/>
        </authorList>
    </citation>
    <scope>NUCLEOTIDE SEQUENCE</scope>
    <source>
        <tissue evidence="1">Shoot tip</tissue>
    </source>
</reference>
<evidence type="ECO:0000313" key="2">
    <source>
        <dbReference type="Proteomes" id="UP001151532"/>
    </source>
</evidence>
<evidence type="ECO:0000313" key="1">
    <source>
        <dbReference type="EMBL" id="KAJ6766415.1"/>
    </source>
</evidence>
<organism evidence="1 2">
    <name type="scientific">Salix purpurea</name>
    <name type="common">Purple osier willow</name>
    <dbReference type="NCBI Taxonomy" id="77065"/>
    <lineage>
        <taxon>Eukaryota</taxon>
        <taxon>Viridiplantae</taxon>
        <taxon>Streptophyta</taxon>
        <taxon>Embryophyta</taxon>
        <taxon>Tracheophyta</taxon>
        <taxon>Spermatophyta</taxon>
        <taxon>Magnoliopsida</taxon>
        <taxon>eudicotyledons</taxon>
        <taxon>Gunneridae</taxon>
        <taxon>Pentapetalae</taxon>
        <taxon>rosids</taxon>
        <taxon>fabids</taxon>
        <taxon>Malpighiales</taxon>
        <taxon>Salicaceae</taxon>
        <taxon>Saliceae</taxon>
        <taxon>Salix</taxon>
    </lineage>
</organism>
<protein>
    <submittedName>
        <fullName evidence="1">Uncharacterized protein</fullName>
    </submittedName>
</protein>
<keyword evidence="2" id="KW-1185">Reference proteome</keyword>
<sequence>MYELVHFFESTELNSAGWSRSNQLVLNLEYGLFSATENHFCCAASYLELEPLSCRYKGLAVVAPAMEFNAVELKTKRTVNAMKM</sequence>
<proteinExistence type="predicted"/>
<dbReference type="EMBL" id="JAPFFK010000004">
    <property type="protein sequence ID" value="KAJ6766415.1"/>
    <property type="molecule type" value="Genomic_DNA"/>
</dbReference>
<comment type="caution">
    <text evidence="1">The sequence shown here is derived from an EMBL/GenBank/DDBJ whole genome shotgun (WGS) entry which is preliminary data.</text>
</comment>